<dbReference type="GeneID" id="94334720"/>
<name>A0AAD9PMB0_9APIC</name>
<dbReference type="RefSeq" id="XP_067804264.1">
    <property type="nucleotide sequence ID" value="XM_067945473.1"/>
</dbReference>
<dbReference type="InterPro" id="IPR022086">
    <property type="entry name" value="IMCp"/>
</dbReference>
<sequence>MVNSCCYSAHSPKSPGNGRKNENKRHFYRNAYIYHPIHSTNQRNVNYSSMEGSILYDNSRTIVLKPIRRERVVEVMVEEIQEKIINVPQVQYVDKFVEVIKPIIKYKIKEVKRPVYVEQIKKVNKIVEEEKIIEVPEIQYVDKYVDVPTYVQKEKIVEVAIPIVKERLIPVLNISKTERIQEIDGVDFSKPEPVIVKSQAKRTQAIHQESRETAQETKMGNAANIREPNVVKTDESRFSNFTTSDLGYNIEMHVGNYTVMGINNDCDVASVFDSSSITHIELGNAINDMTINYESYYCTDRDVKREGGIDASAMHDVQHYRIDYDEDNRDTRDTRDTRNEMDFMNTLKCNPSENVDYTSTIHDKTQQDVTQENDNGGEYVAEIDNGNNSAGSFDASCESIINDGIYKNIDDLIISSNMQCKALHGDVMCEENSECDWAISSKPSSVHIVKNNYQVITVRGGSDGTCGSNTCMIRDHTNLGNNLTTSLYTQIEPKLNQNLEQRANTSRSAPSRPVGKSVEKDKEQEE</sequence>
<dbReference type="AlphaFoldDB" id="A0AAD9PMB0"/>
<proteinExistence type="predicted"/>
<gene>
    <name evidence="2" type="ORF">BdWA1_000422</name>
</gene>
<comment type="caution">
    <text evidence="2">The sequence shown here is derived from an EMBL/GenBank/DDBJ whole genome shotgun (WGS) entry which is preliminary data.</text>
</comment>
<feature type="compositionally biased region" description="Polar residues" evidence="1">
    <location>
        <begin position="500"/>
        <end position="509"/>
    </location>
</feature>
<feature type="compositionally biased region" description="Basic and acidic residues" evidence="1">
    <location>
        <begin position="517"/>
        <end position="526"/>
    </location>
</feature>
<evidence type="ECO:0000313" key="2">
    <source>
        <dbReference type="EMBL" id="KAK2197422.1"/>
    </source>
</evidence>
<reference evidence="2" key="1">
    <citation type="journal article" date="2023" name="Nat. Microbiol.">
        <title>Babesia duncani multi-omics identifies virulence factors and drug targets.</title>
        <authorList>
            <person name="Singh P."/>
            <person name="Lonardi S."/>
            <person name="Liang Q."/>
            <person name="Vydyam P."/>
            <person name="Khabirova E."/>
            <person name="Fang T."/>
            <person name="Gihaz S."/>
            <person name="Thekkiniath J."/>
            <person name="Munshi M."/>
            <person name="Abel S."/>
            <person name="Ciampossin L."/>
            <person name="Batugedara G."/>
            <person name="Gupta M."/>
            <person name="Lu X.M."/>
            <person name="Lenz T."/>
            <person name="Chakravarty S."/>
            <person name="Cornillot E."/>
            <person name="Hu Y."/>
            <person name="Ma W."/>
            <person name="Gonzalez L.M."/>
            <person name="Sanchez S."/>
            <person name="Estrada K."/>
            <person name="Sanchez-Flores A."/>
            <person name="Montero E."/>
            <person name="Harb O.S."/>
            <person name="Le Roch K.G."/>
            <person name="Mamoun C.B."/>
        </authorList>
    </citation>
    <scope>NUCLEOTIDE SEQUENCE</scope>
    <source>
        <strain evidence="2">WA1</strain>
    </source>
</reference>
<evidence type="ECO:0000256" key="1">
    <source>
        <dbReference type="SAM" id="MobiDB-lite"/>
    </source>
</evidence>
<evidence type="ECO:0000313" key="3">
    <source>
        <dbReference type="Proteomes" id="UP001214638"/>
    </source>
</evidence>
<organism evidence="2 3">
    <name type="scientific">Babesia duncani</name>
    <dbReference type="NCBI Taxonomy" id="323732"/>
    <lineage>
        <taxon>Eukaryota</taxon>
        <taxon>Sar</taxon>
        <taxon>Alveolata</taxon>
        <taxon>Apicomplexa</taxon>
        <taxon>Aconoidasida</taxon>
        <taxon>Piroplasmida</taxon>
        <taxon>Babesiidae</taxon>
        <taxon>Babesia</taxon>
    </lineage>
</organism>
<dbReference type="Proteomes" id="UP001214638">
    <property type="component" value="Unassembled WGS sequence"/>
</dbReference>
<accession>A0AAD9PMB0</accession>
<feature type="region of interest" description="Disordered" evidence="1">
    <location>
        <begin position="500"/>
        <end position="526"/>
    </location>
</feature>
<keyword evidence="3" id="KW-1185">Reference proteome</keyword>
<dbReference type="KEGG" id="bdw:94334720"/>
<protein>
    <submittedName>
        <fullName evidence="2">Inner membrane complex protein</fullName>
    </submittedName>
</protein>
<dbReference type="EMBL" id="JALLKP010000001">
    <property type="protein sequence ID" value="KAK2197422.1"/>
    <property type="molecule type" value="Genomic_DNA"/>
</dbReference>
<feature type="region of interest" description="Disordered" evidence="1">
    <location>
        <begin position="1"/>
        <end position="22"/>
    </location>
</feature>
<dbReference type="Pfam" id="PF12314">
    <property type="entry name" value="IMCp"/>
    <property type="match status" value="1"/>
</dbReference>